<reference evidence="2" key="1">
    <citation type="submission" date="2022-11" db="EMBL/GenBank/DDBJ databases">
        <title>Lysinibacillus irui.</title>
        <authorList>
            <person name="Akintayo S.O."/>
        </authorList>
    </citation>
    <scope>NUCLEOTIDE SEQUENCE</scope>
    <source>
        <strain evidence="2">IRB4-01</strain>
    </source>
</reference>
<accession>A0AAJ5RPF6</accession>
<name>A0AAJ5RPF6_9BACI</name>
<protein>
    <submittedName>
        <fullName evidence="2">DUF3953 domain-containing protein</fullName>
    </submittedName>
</protein>
<dbReference type="InterPro" id="IPR025018">
    <property type="entry name" value="DUF3953"/>
</dbReference>
<keyword evidence="1" id="KW-0812">Transmembrane</keyword>
<organism evidence="2 3">
    <name type="scientific">Lysinibacillus irui</name>
    <dbReference type="NCBI Taxonomy" id="2998077"/>
    <lineage>
        <taxon>Bacteria</taxon>
        <taxon>Bacillati</taxon>
        <taxon>Bacillota</taxon>
        <taxon>Bacilli</taxon>
        <taxon>Bacillales</taxon>
        <taxon>Bacillaceae</taxon>
        <taxon>Lysinibacillus</taxon>
    </lineage>
</organism>
<dbReference type="AlphaFoldDB" id="A0AAJ5RPF6"/>
<proteinExistence type="predicted"/>
<gene>
    <name evidence="2" type="ORF">OU989_09890</name>
</gene>
<evidence type="ECO:0000313" key="3">
    <source>
        <dbReference type="Proteomes" id="UP001219585"/>
    </source>
</evidence>
<evidence type="ECO:0000256" key="1">
    <source>
        <dbReference type="SAM" id="Phobius"/>
    </source>
</evidence>
<evidence type="ECO:0000313" key="2">
    <source>
        <dbReference type="EMBL" id="WDV08760.1"/>
    </source>
</evidence>
<dbReference type="Proteomes" id="UP001219585">
    <property type="component" value="Chromosome"/>
</dbReference>
<dbReference type="KEGG" id="liu:OU989_09890"/>
<keyword evidence="1" id="KW-0472">Membrane</keyword>
<sequence>MLKILQIVFSIIGISLAAYGLIARDFQLNCLMFFFLGLYMLTSGIQEFQRGKKVYGCFLTGVFLFSMYASIQSFLWM</sequence>
<feature type="transmembrane region" description="Helical" evidence="1">
    <location>
        <begin position="54"/>
        <end position="76"/>
    </location>
</feature>
<keyword evidence="1" id="KW-1133">Transmembrane helix</keyword>
<dbReference type="RefSeq" id="WP_274796969.1">
    <property type="nucleotide sequence ID" value="NZ_CP113527.1"/>
</dbReference>
<dbReference type="EMBL" id="CP113527">
    <property type="protein sequence ID" value="WDV08760.1"/>
    <property type="molecule type" value="Genomic_DNA"/>
</dbReference>
<dbReference type="Pfam" id="PF13129">
    <property type="entry name" value="DUF3953"/>
    <property type="match status" value="1"/>
</dbReference>